<dbReference type="GO" id="GO:0000785">
    <property type="term" value="C:chromatin"/>
    <property type="evidence" value="ECO:0007669"/>
    <property type="project" value="TreeGrafter"/>
</dbReference>
<evidence type="ECO:0000259" key="7">
    <source>
        <dbReference type="PROSITE" id="PS50252"/>
    </source>
</evidence>
<dbReference type="GO" id="GO:0005634">
    <property type="term" value="C:nucleus"/>
    <property type="evidence" value="ECO:0007669"/>
    <property type="project" value="UniProtKB-SubCell"/>
</dbReference>
<dbReference type="Proteomes" id="UP000676336">
    <property type="component" value="Unassembled WGS sequence"/>
</dbReference>
<keyword evidence="10" id="KW-1185">Reference proteome</keyword>
<keyword evidence="4 5" id="KW-0539">Nucleus</keyword>
<evidence type="ECO:0000256" key="6">
    <source>
        <dbReference type="SAM" id="MobiDB-lite"/>
    </source>
</evidence>
<feature type="domain" description="T-box" evidence="7">
    <location>
        <begin position="97"/>
        <end position="119"/>
    </location>
</feature>
<dbReference type="Pfam" id="PF00907">
    <property type="entry name" value="T-box"/>
    <property type="match status" value="1"/>
</dbReference>
<dbReference type="GO" id="GO:0000981">
    <property type="term" value="F:DNA-binding transcription factor activity, RNA polymerase II-specific"/>
    <property type="evidence" value="ECO:0007669"/>
    <property type="project" value="TreeGrafter"/>
</dbReference>
<keyword evidence="1" id="KW-0805">Transcription regulation</keyword>
<accession>A0A820R2S0</accession>
<feature type="region of interest" description="Disordered" evidence="6">
    <location>
        <begin position="55"/>
        <end position="92"/>
    </location>
</feature>
<evidence type="ECO:0000313" key="8">
    <source>
        <dbReference type="EMBL" id="CAF4180799.1"/>
    </source>
</evidence>
<evidence type="ECO:0000256" key="3">
    <source>
        <dbReference type="ARBA" id="ARBA00023163"/>
    </source>
</evidence>
<comment type="caution">
    <text evidence="9">The sequence shown here is derived from an EMBL/GenBank/DDBJ whole genome shotgun (WGS) entry which is preliminary data.</text>
</comment>
<evidence type="ECO:0000256" key="4">
    <source>
        <dbReference type="ARBA" id="ARBA00023242"/>
    </source>
</evidence>
<evidence type="ECO:0000256" key="1">
    <source>
        <dbReference type="ARBA" id="ARBA00023015"/>
    </source>
</evidence>
<dbReference type="PROSITE" id="PS50252">
    <property type="entry name" value="TBOX_3"/>
    <property type="match status" value="1"/>
</dbReference>
<proteinExistence type="predicted"/>
<evidence type="ECO:0000313" key="9">
    <source>
        <dbReference type="EMBL" id="CAF4428574.1"/>
    </source>
</evidence>
<keyword evidence="3" id="KW-0804">Transcription</keyword>
<dbReference type="EMBL" id="CAJOBG010043536">
    <property type="protein sequence ID" value="CAF4428574.1"/>
    <property type="molecule type" value="Genomic_DNA"/>
</dbReference>
<feature type="compositionally biased region" description="Pro residues" evidence="6">
    <location>
        <begin position="64"/>
        <end position="78"/>
    </location>
</feature>
<dbReference type="SUPFAM" id="SSF49417">
    <property type="entry name" value="p53-like transcription factors"/>
    <property type="match status" value="1"/>
</dbReference>
<dbReference type="Proteomes" id="UP000663866">
    <property type="component" value="Unassembled WGS sequence"/>
</dbReference>
<evidence type="ECO:0000256" key="2">
    <source>
        <dbReference type="ARBA" id="ARBA00023125"/>
    </source>
</evidence>
<comment type="subcellular location">
    <subcellularLocation>
        <location evidence="5">Nucleus</location>
    </subcellularLocation>
</comment>
<feature type="non-terminal residue" evidence="9">
    <location>
        <position position="1"/>
    </location>
</feature>
<dbReference type="AlphaFoldDB" id="A0A820R2S0"/>
<dbReference type="GO" id="GO:0001708">
    <property type="term" value="P:cell fate specification"/>
    <property type="evidence" value="ECO:0007669"/>
    <property type="project" value="TreeGrafter"/>
</dbReference>
<sequence length="119" mass="13009">MSAVTMPKSDFTVSSLLNSSNTNTSTNTNANIAANVTANYLNFLSKFRPMGFSTPLSTPRDLLVPPPPPTTTIPPPPSESMHRIQDDGVHDDPKVELESKDLWDQFHQHGTEMVITKSG</sequence>
<evidence type="ECO:0000313" key="10">
    <source>
        <dbReference type="Proteomes" id="UP000663866"/>
    </source>
</evidence>
<dbReference type="PANTHER" id="PTHR11267:SF181">
    <property type="entry name" value="OPTOMOTOR-BLIND PROTEIN"/>
    <property type="match status" value="1"/>
</dbReference>
<dbReference type="GO" id="GO:0045893">
    <property type="term" value="P:positive regulation of DNA-templated transcription"/>
    <property type="evidence" value="ECO:0007669"/>
    <property type="project" value="InterPro"/>
</dbReference>
<dbReference type="GO" id="GO:0000978">
    <property type="term" value="F:RNA polymerase II cis-regulatory region sequence-specific DNA binding"/>
    <property type="evidence" value="ECO:0007669"/>
    <property type="project" value="InterPro"/>
</dbReference>
<protein>
    <recommendedName>
        <fullName evidence="7">T-box domain-containing protein</fullName>
    </recommendedName>
</protein>
<dbReference type="InterPro" id="IPR036960">
    <property type="entry name" value="T-box_sf"/>
</dbReference>
<dbReference type="InterPro" id="IPR001699">
    <property type="entry name" value="TF_T-box"/>
</dbReference>
<dbReference type="EMBL" id="CAJOBI010015093">
    <property type="protein sequence ID" value="CAF4180799.1"/>
    <property type="molecule type" value="Genomic_DNA"/>
</dbReference>
<dbReference type="InterPro" id="IPR046360">
    <property type="entry name" value="T-box_DNA-bd"/>
</dbReference>
<dbReference type="Gene3D" id="2.60.40.820">
    <property type="entry name" value="Transcription factor, T-box"/>
    <property type="match status" value="1"/>
</dbReference>
<keyword evidence="2 5" id="KW-0238">DNA-binding</keyword>
<organism evidence="9 10">
    <name type="scientific">Rotaria magnacalcarata</name>
    <dbReference type="NCBI Taxonomy" id="392030"/>
    <lineage>
        <taxon>Eukaryota</taxon>
        <taxon>Metazoa</taxon>
        <taxon>Spiralia</taxon>
        <taxon>Gnathifera</taxon>
        <taxon>Rotifera</taxon>
        <taxon>Eurotatoria</taxon>
        <taxon>Bdelloidea</taxon>
        <taxon>Philodinida</taxon>
        <taxon>Philodinidae</taxon>
        <taxon>Rotaria</taxon>
    </lineage>
</organism>
<reference evidence="9" key="1">
    <citation type="submission" date="2021-02" db="EMBL/GenBank/DDBJ databases">
        <authorList>
            <person name="Nowell W R."/>
        </authorList>
    </citation>
    <scope>NUCLEOTIDE SEQUENCE</scope>
</reference>
<evidence type="ECO:0000256" key="5">
    <source>
        <dbReference type="PROSITE-ProRule" id="PRU00201"/>
    </source>
</evidence>
<name>A0A820R2S0_9BILA</name>
<gene>
    <name evidence="9" type="ORF">OVN521_LOCUS36544</name>
    <name evidence="8" type="ORF">SMN809_LOCUS21009</name>
</gene>
<dbReference type="InterPro" id="IPR008967">
    <property type="entry name" value="p53-like_TF_DNA-bd_sf"/>
</dbReference>
<feature type="compositionally biased region" description="Basic and acidic residues" evidence="6">
    <location>
        <begin position="80"/>
        <end position="92"/>
    </location>
</feature>
<dbReference type="PANTHER" id="PTHR11267">
    <property type="entry name" value="T-BOX PROTEIN-RELATED"/>
    <property type="match status" value="1"/>
</dbReference>
<comment type="caution">
    <text evidence="5">Lacks conserved residue(s) required for the propagation of feature annotation.</text>
</comment>